<organism evidence="2 3">
    <name type="scientific">Georgenia soli</name>
    <dbReference type="NCBI Taxonomy" id="638953"/>
    <lineage>
        <taxon>Bacteria</taxon>
        <taxon>Bacillati</taxon>
        <taxon>Actinomycetota</taxon>
        <taxon>Actinomycetes</taxon>
        <taxon>Micrococcales</taxon>
        <taxon>Bogoriellaceae</taxon>
        <taxon>Georgenia</taxon>
    </lineage>
</organism>
<feature type="compositionally biased region" description="Basic and acidic residues" evidence="1">
    <location>
        <begin position="34"/>
        <end position="45"/>
    </location>
</feature>
<feature type="compositionally biased region" description="Low complexity" evidence="1">
    <location>
        <begin position="22"/>
        <end position="32"/>
    </location>
</feature>
<feature type="region of interest" description="Disordered" evidence="1">
    <location>
        <begin position="1"/>
        <end position="45"/>
    </location>
</feature>
<dbReference type="AlphaFoldDB" id="A0A2A9F3Q1"/>
<name>A0A2A9F3Q1_9MICO</name>
<evidence type="ECO:0000313" key="2">
    <source>
        <dbReference type="EMBL" id="PFG45130.1"/>
    </source>
</evidence>
<gene>
    <name evidence="2" type="ORF">ATJ97_0051</name>
</gene>
<comment type="caution">
    <text evidence="2">The sequence shown here is derived from an EMBL/GenBank/DDBJ whole genome shotgun (WGS) entry which is preliminary data.</text>
</comment>
<dbReference type="Proteomes" id="UP000222106">
    <property type="component" value="Unassembled WGS sequence"/>
</dbReference>
<reference evidence="2 3" key="1">
    <citation type="submission" date="2017-10" db="EMBL/GenBank/DDBJ databases">
        <title>Sequencing the genomes of 1000 actinobacteria strains.</title>
        <authorList>
            <person name="Klenk H.-P."/>
        </authorList>
    </citation>
    <scope>NUCLEOTIDE SEQUENCE [LARGE SCALE GENOMIC DNA]</scope>
    <source>
        <strain evidence="2 3">DSM 21838</strain>
    </source>
</reference>
<accession>A0A2A9F3Q1</accession>
<sequence>MSQNSGSDRWTTSGKQLEEKSLLGSSYSYQYGEKQGKEVDPSEDD</sequence>
<keyword evidence="3" id="KW-1185">Reference proteome</keyword>
<proteinExistence type="predicted"/>
<dbReference type="EMBL" id="PDJI01000001">
    <property type="protein sequence ID" value="PFG45130.1"/>
    <property type="molecule type" value="Genomic_DNA"/>
</dbReference>
<protein>
    <submittedName>
        <fullName evidence="2">Uncharacterized protein</fullName>
    </submittedName>
</protein>
<evidence type="ECO:0000313" key="3">
    <source>
        <dbReference type="Proteomes" id="UP000222106"/>
    </source>
</evidence>
<feature type="compositionally biased region" description="Polar residues" evidence="1">
    <location>
        <begin position="1"/>
        <end position="15"/>
    </location>
</feature>
<evidence type="ECO:0000256" key="1">
    <source>
        <dbReference type="SAM" id="MobiDB-lite"/>
    </source>
</evidence>
<dbReference type="RefSeq" id="WP_170036978.1">
    <property type="nucleotide sequence ID" value="NZ_PDJI01000001.1"/>
</dbReference>